<evidence type="ECO:0000313" key="12">
    <source>
        <dbReference type="RefSeq" id="XP_012677847.1"/>
    </source>
</evidence>
<evidence type="ECO:0000259" key="10">
    <source>
        <dbReference type="PROSITE" id="PS50157"/>
    </source>
</evidence>
<dbReference type="SMART" id="SM00225">
    <property type="entry name" value="BTB"/>
    <property type="match status" value="1"/>
</dbReference>
<keyword evidence="3" id="KW-0677">Repeat</keyword>
<feature type="domain" description="BTB" evidence="9">
    <location>
        <begin position="24"/>
        <end position="89"/>
    </location>
</feature>
<dbReference type="GO" id="GO:0008270">
    <property type="term" value="F:zinc ion binding"/>
    <property type="evidence" value="ECO:0007669"/>
    <property type="project" value="UniProtKB-KW"/>
</dbReference>
<feature type="compositionally biased region" description="Polar residues" evidence="8">
    <location>
        <begin position="465"/>
        <end position="474"/>
    </location>
</feature>
<evidence type="ECO:0000259" key="9">
    <source>
        <dbReference type="PROSITE" id="PS50097"/>
    </source>
</evidence>
<keyword evidence="2" id="KW-0479">Metal-binding</keyword>
<dbReference type="SMART" id="SM00355">
    <property type="entry name" value="ZnF_C2H2"/>
    <property type="match status" value="2"/>
</dbReference>
<name>A0A6P3VPZ4_CLUHA</name>
<dbReference type="PROSITE" id="PS50097">
    <property type="entry name" value="BTB"/>
    <property type="match status" value="1"/>
</dbReference>
<evidence type="ECO:0000256" key="3">
    <source>
        <dbReference type="ARBA" id="ARBA00022737"/>
    </source>
</evidence>
<dbReference type="GO" id="GO:0005634">
    <property type="term" value="C:nucleus"/>
    <property type="evidence" value="ECO:0007669"/>
    <property type="project" value="UniProtKB-SubCell"/>
</dbReference>
<evidence type="ECO:0000256" key="2">
    <source>
        <dbReference type="ARBA" id="ARBA00022723"/>
    </source>
</evidence>
<dbReference type="OrthoDB" id="10261408at2759"/>
<comment type="subcellular location">
    <subcellularLocation>
        <location evidence="1">Nucleus</location>
    </subcellularLocation>
</comment>
<organism evidence="11 12">
    <name type="scientific">Clupea harengus</name>
    <name type="common">Atlantic herring</name>
    <dbReference type="NCBI Taxonomy" id="7950"/>
    <lineage>
        <taxon>Eukaryota</taxon>
        <taxon>Metazoa</taxon>
        <taxon>Chordata</taxon>
        <taxon>Craniata</taxon>
        <taxon>Vertebrata</taxon>
        <taxon>Euteleostomi</taxon>
        <taxon>Actinopterygii</taxon>
        <taxon>Neopterygii</taxon>
        <taxon>Teleostei</taxon>
        <taxon>Clupei</taxon>
        <taxon>Clupeiformes</taxon>
        <taxon>Clupeoidei</taxon>
        <taxon>Clupeidae</taxon>
        <taxon>Clupea</taxon>
    </lineage>
</organism>
<evidence type="ECO:0000256" key="4">
    <source>
        <dbReference type="ARBA" id="ARBA00022771"/>
    </source>
</evidence>
<feature type="region of interest" description="Disordered" evidence="8">
    <location>
        <begin position="135"/>
        <end position="158"/>
    </location>
</feature>
<dbReference type="CTD" id="393129"/>
<dbReference type="PANTHER" id="PTHR24394:SF53">
    <property type="entry name" value="ZINC FINGER AND BTB DOMAIN CONTAINING 2"/>
    <property type="match status" value="1"/>
</dbReference>
<accession>A0A6P3VPZ4</accession>
<dbReference type="PANTHER" id="PTHR24394">
    <property type="entry name" value="ZINC FINGER PROTEIN"/>
    <property type="match status" value="1"/>
</dbReference>
<keyword evidence="6" id="KW-0539">Nucleus</keyword>
<dbReference type="SUPFAM" id="SSF54695">
    <property type="entry name" value="POZ domain"/>
    <property type="match status" value="1"/>
</dbReference>
<dbReference type="PROSITE" id="PS00028">
    <property type="entry name" value="ZINC_FINGER_C2H2_1"/>
    <property type="match status" value="2"/>
</dbReference>
<gene>
    <name evidence="12" type="primary">zbtb2a</name>
</gene>
<dbReference type="GeneID" id="105895717"/>
<protein>
    <submittedName>
        <fullName evidence="12">Zinc finger and BTB domain-containing protein 2a</fullName>
    </submittedName>
</protein>
<feature type="compositionally biased region" description="Polar residues" evidence="8">
    <location>
        <begin position="254"/>
        <end position="280"/>
    </location>
</feature>
<dbReference type="KEGG" id="char:105895717"/>
<feature type="domain" description="C2H2-type" evidence="10">
    <location>
        <begin position="345"/>
        <end position="372"/>
    </location>
</feature>
<evidence type="ECO:0000256" key="5">
    <source>
        <dbReference type="ARBA" id="ARBA00022833"/>
    </source>
</evidence>
<keyword evidence="4 7" id="KW-0863">Zinc-finger</keyword>
<keyword evidence="11" id="KW-1185">Reference proteome</keyword>
<dbReference type="Gene3D" id="3.30.160.60">
    <property type="entry name" value="Classic Zinc Finger"/>
    <property type="match status" value="2"/>
</dbReference>
<dbReference type="Proteomes" id="UP000515152">
    <property type="component" value="Chromosome 14"/>
</dbReference>
<dbReference type="Pfam" id="PF00096">
    <property type="entry name" value="zf-C2H2"/>
    <property type="match status" value="2"/>
</dbReference>
<evidence type="ECO:0000256" key="7">
    <source>
        <dbReference type="PROSITE-ProRule" id="PRU00042"/>
    </source>
</evidence>
<dbReference type="Pfam" id="PF00651">
    <property type="entry name" value="BTB"/>
    <property type="match status" value="1"/>
</dbReference>
<evidence type="ECO:0000256" key="6">
    <source>
        <dbReference type="ARBA" id="ARBA00023242"/>
    </source>
</evidence>
<sequence>MELAHHGLVLLQRLNAQREFGFLCDCTVVIGDVFFKAHKAVLAAFSNYFRMLFIHQDSECVRLKPVDIQPEIFSYLLNLMYTGKLTPQLIDPLRLEQGVKFLHAYPLLQEASLDLQPSAQSAVLTNSLYGIQIAEHHSSNPSPRKRKRPPSSPLPTENVVCVPKQELGGVEIAVSNSPHVSAERKVSCSPTAPSACPPHPHMQVGIIQRSASRRKHHTCSHCGSLFTQRSQLREHMVLHIQQGAQLNLTTYSNQQGEHVGSQPQVQEPSGNRSGDATPDSSLAEPEAEEETVRADSDVVNSDGELPAMLVQQGGESTPPPSDIADIDRLEDVSAVDVSDAKRRRFQCPTCGRKFLQRSHWREHMYTHTGKPYRCSACHKSFCRASQAARHTCRLLTQDAYTMVDPQCLLLCDGVDSSQTEALFLPSSRPYKCHSCSTLFCSPAEVFKHHCSQAINAQGFVRPQDKTQSSGSRGSSPVLPDADES</sequence>
<proteinExistence type="predicted"/>
<dbReference type="InterPro" id="IPR000210">
    <property type="entry name" value="BTB/POZ_dom"/>
</dbReference>
<keyword evidence="5" id="KW-0862">Zinc</keyword>
<dbReference type="InterPro" id="IPR011333">
    <property type="entry name" value="SKP1/BTB/POZ_sf"/>
</dbReference>
<feature type="domain" description="C2H2-type" evidence="10">
    <location>
        <begin position="217"/>
        <end position="244"/>
    </location>
</feature>
<evidence type="ECO:0000256" key="8">
    <source>
        <dbReference type="SAM" id="MobiDB-lite"/>
    </source>
</evidence>
<dbReference type="Gene3D" id="3.30.710.10">
    <property type="entry name" value="Potassium Channel Kv1.1, Chain A"/>
    <property type="match status" value="1"/>
</dbReference>
<evidence type="ECO:0000256" key="1">
    <source>
        <dbReference type="ARBA" id="ARBA00004123"/>
    </source>
</evidence>
<feature type="region of interest" description="Disordered" evidence="8">
    <location>
        <begin position="461"/>
        <end position="484"/>
    </location>
</feature>
<dbReference type="InterPro" id="IPR013087">
    <property type="entry name" value="Znf_C2H2_type"/>
</dbReference>
<dbReference type="GO" id="GO:0000981">
    <property type="term" value="F:DNA-binding transcription factor activity, RNA polymerase II-specific"/>
    <property type="evidence" value="ECO:0007669"/>
    <property type="project" value="TreeGrafter"/>
</dbReference>
<dbReference type="PROSITE" id="PS50157">
    <property type="entry name" value="ZINC_FINGER_C2H2_2"/>
    <property type="match status" value="2"/>
</dbReference>
<reference evidence="12" key="1">
    <citation type="submission" date="2025-08" db="UniProtKB">
        <authorList>
            <consortium name="RefSeq"/>
        </authorList>
    </citation>
    <scope>IDENTIFICATION</scope>
</reference>
<feature type="region of interest" description="Disordered" evidence="8">
    <location>
        <begin position="254"/>
        <end position="301"/>
    </location>
</feature>
<dbReference type="RefSeq" id="XP_012677847.1">
    <property type="nucleotide sequence ID" value="XM_012822393.3"/>
</dbReference>
<dbReference type="SUPFAM" id="SSF57667">
    <property type="entry name" value="beta-beta-alpha zinc fingers"/>
    <property type="match status" value="2"/>
</dbReference>
<dbReference type="AlphaFoldDB" id="A0A6P3VPZ4"/>
<dbReference type="InterPro" id="IPR036236">
    <property type="entry name" value="Znf_C2H2_sf"/>
</dbReference>
<evidence type="ECO:0000313" key="11">
    <source>
        <dbReference type="Proteomes" id="UP000515152"/>
    </source>
</evidence>